<dbReference type="KEGG" id="asn:112550792"/>
<evidence type="ECO:0000313" key="3">
    <source>
        <dbReference type="Proteomes" id="UP000189705"/>
    </source>
</evidence>
<feature type="signal peptide" evidence="1">
    <location>
        <begin position="1"/>
        <end position="16"/>
    </location>
</feature>
<dbReference type="PROSITE" id="PS50835">
    <property type="entry name" value="IG_LIKE"/>
    <property type="match status" value="1"/>
</dbReference>
<dbReference type="SUPFAM" id="SSF48726">
    <property type="entry name" value="Immunoglobulin"/>
    <property type="match status" value="2"/>
</dbReference>
<dbReference type="GeneID" id="112550792"/>
<gene>
    <name evidence="4" type="primary">LOC112550792</name>
</gene>
<dbReference type="Gene3D" id="2.60.40.10">
    <property type="entry name" value="Immunoglobulins"/>
    <property type="match status" value="2"/>
</dbReference>
<keyword evidence="1" id="KW-0732">Signal</keyword>
<name>A0A3Q0GUU0_ALLSI</name>
<dbReference type="PANTHER" id="PTHR23267">
    <property type="entry name" value="IMMUNOGLOBULIN LIGHT CHAIN"/>
    <property type="match status" value="1"/>
</dbReference>
<dbReference type="InParanoid" id="A0A3Q0GUU0"/>
<organism evidence="3 4">
    <name type="scientific">Alligator sinensis</name>
    <name type="common">Chinese alligator</name>
    <dbReference type="NCBI Taxonomy" id="38654"/>
    <lineage>
        <taxon>Eukaryota</taxon>
        <taxon>Metazoa</taxon>
        <taxon>Chordata</taxon>
        <taxon>Craniata</taxon>
        <taxon>Vertebrata</taxon>
        <taxon>Euteleostomi</taxon>
        <taxon>Archelosauria</taxon>
        <taxon>Archosauria</taxon>
        <taxon>Crocodylia</taxon>
        <taxon>Alligatoridae</taxon>
        <taxon>Alligatorinae</taxon>
        <taxon>Alligator</taxon>
    </lineage>
</organism>
<evidence type="ECO:0000313" key="4">
    <source>
        <dbReference type="RefSeq" id="XP_025063534.1"/>
    </source>
</evidence>
<proteinExistence type="predicted"/>
<dbReference type="InterPro" id="IPR007110">
    <property type="entry name" value="Ig-like_dom"/>
</dbReference>
<evidence type="ECO:0000256" key="1">
    <source>
        <dbReference type="SAM" id="SignalP"/>
    </source>
</evidence>
<accession>A0A3Q0GUU0</accession>
<dbReference type="AlphaFoldDB" id="A0A3Q0GUU0"/>
<sequence>MSISLGGMFSSWVVFACCHLLGIQLHLHQPQRFLFVEVGGTAEIHCSSSKDLDGAAKLHWYLRKAGEAPTHIKSCKDQNESRFACKHQSCSTTLEIRGIQRNDCGICYCADARSSSLIFGIRTTVIVGDSFTNSSSMLLLGPVAEENGVTEPAHLACVIQGVSHLVQVFWCIPREEPAQGMLDSLEASDGSLTLIHGISIPWTSWASGAAITCQITFNSSGSSITRHITYSAHEWFCASP</sequence>
<dbReference type="InterPro" id="IPR013783">
    <property type="entry name" value="Ig-like_fold"/>
</dbReference>
<reference evidence="4" key="1">
    <citation type="submission" date="2025-08" db="UniProtKB">
        <authorList>
            <consortium name="RefSeq"/>
        </authorList>
    </citation>
    <scope>IDENTIFICATION</scope>
</reference>
<evidence type="ECO:0000259" key="2">
    <source>
        <dbReference type="PROSITE" id="PS50835"/>
    </source>
</evidence>
<feature type="domain" description="Ig-like" evidence="2">
    <location>
        <begin position="155"/>
        <end position="229"/>
    </location>
</feature>
<dbReference type="InterPro" id="IPR050150">
    <property type="entry name" value="IgV_Light_Chain"/>
</dbReference>
<keyword evidence="3" id="KW-1185">Reference proteome</keyword>
<dbReference type="Proteomes" id="UP000189705">
    <property type="component" value="Unplaced"/>
</dbReference>
<protein>
    <submittedName>
        <fullName evidence="4">Uncharacterized protein LOC112550792</fullName>
    </submittedName>
</protein>
<dbReference type="RefSeq" id="XP_025063534.1">
    <property type="nucleotide sequence ID" value="XM_025207749.1"/>
</dbReference>
<dbReference type="InterPro" id="IPR036179">
    <property type="entry name" value="Ig-like_dom_sf"/>
</dbReference>
<feature type="chain" id="PRO_5018318265" evidence="1">
    <location>
        <begin position="17"/>
        <end position="240"/>
    </location>
</feature>